<dbReference type="Proteomes" id="UP001281447">
    <property type="component" value="Unassembled WGS sequence"/>
</dbReference>
<proteinExistence type="predicted"/>
<name>A0ABU5C5M5_9BACI</name>
<evidence type="ECO:0000313" key="2">
    <source>
        <dbReference type="Proteomes" id="UP001281447"/>
    </source>
</evidence>
<reference evidence="1 2" key="1">
    <citation type="submission" date="2023-10" db="EMBL/GenBank/DDBJ databases">
        <title>Virgibacillus halophilus 5B73C genome.</title>
        <authorList>
            <person name="Miliotis G."/>
            <person name="Sengupta P."/>
            <person name="Hameed A."/>
            <person name="Chuvochina M."/>
            <person name="Mcdonagh F."/>
            <person name="Simpson A.C."/>
            <person name="Singh N.K."/>
            <person name="Rekha P.D."/>
            <person name="Raman K."/>
            <person name="Hugenholtz P."/>
            <person name="Venkateswaran K."/>
        </authorList>
    </citation>
    <scope>NUCLEOTIDE SEQUENCE [LARGE SCALE GENOMIC DNA]</scope>
    <source>
        <strain evidence="1 2">5B73C</strain>
    </source>
</reference>
<keyword evidence="1" id="KW-0378">Hydrolase</keyword>
<accession>A0ABU5C5M5</accession>
<dbReference type="EMBL" id="JAWDIP010000003">
    <property type="protein sequence ID" value="MDY0394628.1"/>
    <property type="molecule type" value="Genomic_DNA"/>
</dbReference>
<dbReference type="InterPro" id="IPR029058">
    <property type="entry name" value="AB_hydrolase_fold"/>
</dbReference>
<evidence type="ECO:0000313" key="1">
    <source>
        <dbReference type="EMBL" id="MDY0394628.1"/>
    </source>
</evidence>
<keyword evidence="2" id="KW-1185">Reference proteome</keyword>
<dbReference type="Gene3D" id="3.40.50.1820">
    <property type="entry name" value="alpha/beta hydrolase"/>
    <property type="match status" value="1"/>
</dbReference>
<gene>
    <name evidence="1" type="ORF">RWE15_09420</name>
</gene>
<organism evidence="1 2">
    <name type="scientific">Tigheibacillus halophilus</name>
    <dbReference type="NCBI Taxonomy" id="361280"/>
    <lineage>
        <taxon>Bacteria</taxon>
        <taxon>Bacillati</taxon>
        <taxon>Bacillota</taxon>
        <taxon>Bacilli</taxon>
        <taxon>Bacillales</taxon>
        <taxon>Bacillaceae</taxon>
        <taxon>Tigheibacillus</taxon>
    </lineage>
</organism>
<comment type="caution">
    <text evidence="1">The sequence shown here is derived from an EMBL/GenBank/DDBJ whole genome shotgun (WGS) entry which is preliminary data.</text>
</comment>
<dbReference type="SUPFAM" id="SSF53474">
    <property type="entry name" value="alpha/beta-Hydrolases"/>
    <property type="match status" value="1"/>
</dbReference>
<protein>
    <submittedName>
        <fullName evidence="1">Alpha/beta hydrolase fold domain-containing protein</fullName>
    </submittedName>
</protein>
<dbReference type="GO" id="GO:0016787">
    <property type="term" value="F:hydrolase activity"/>
    <property type="evidence" value="ECO:0007669"/>
    <property type="project" value="UniProtKB-KW"/>
</dbReference>
<sequence>MTKGEAYAEKLERAGVQVVKSRYEGMIHGFASMSAELDKGKEALKEAADALRAVFEK</sequence>